<dbReference type="KEGG" id="ptm:GSPATT00036261001"/>
<name>A0C8L0_PARTE</name>
<dbReference type="Proteomes" id="UP000000600">
    <property type="component" value="Unassembled WGS sequence"/>
</dbReference>
<proteinExistence type="predicted"/>
<dbReference type="RefSeq" id="XP_001434524.1">
    <property type="nucleotide sequence ID" value="XM_001434487.1"/>
</dbReference>
<accession>A0C8L0</accession>
<dbReference type="InParanoid" id="A0C8L0"/>
<evidence type="ECO:0000313" key="1">
    <source>
        <dbReference type="EMBL" id="CAK67127.1"/>
    </source>
</evidence>
<dbReference type="EMBL" id="CT868050">
    <property type="protein sequence ID" value="CAK67127.1"/>
    <property type="molecule type" value="Genomic_DNA"/>
</dbReference>
<protein>
    <recommendedName>
        <fullName evidence="3">Transmembrane protein</fullName>
    </recommendedName>
</protein>
<dbReference type="AlphaFoldDB" id="A0C8L0"/>
<evidence type="ECO:0000313" key="2">
    <source>
        <dbReference type="Proteomes" id="UP000000600"/>
    </source>
</evidence>
<reference evidence="1 2" key="1">
    <citation type="journal article" date="2006" name="Nature">
        <title>Global trends of whole-genome duplications revealed by the ciliate Paramecium tetraurelia.</title>
        <authorList>
            <consortium name="Genoscope"/>
            <person name="Aury J.-M."/>
            <person name="Jaillon O."/>
            <person name="Duret L."/>
            <person name="Noel B."/>
            <person name="Jubin C."/>
            <person name="Porcel B.M."/>
            <person name="Segurens B."/>
            <person name="Daubin V."/>
            <person name="Anthouard V."/>
            <person name="Aiach N."/>
            <person name="Arnaiz O."/>
            <person name="Billaut A."/>
            <person name="Beisson J."/>
            <person name="Blanc I."/>
            <person name="Bouhouche K."/>
            <person name="Camara F."/>
            <person name="Duharcourt S."/>
            <person name="Guigo R."/>
            <person name="Gogendeau D."/>
            <person name="Katinka M."/>
            <person name="Keller A.-M."/>
            <person name="Kissmehl R."/>
            <person name="Klotz C."/>
            <person name="Koll F."/>
            <person name="Le Moue A."/>
            <person name="Lepere C."/>
            <person name="Malinsky S."/>
            <person name="Nowacki M."/>
            <person name="Nowak J.K."/>
            <person name="Plattner H."/>
            <person name="Poulain J."/>
            <person name="Ruiz F."/>
            <person name="Serrano V."/>
            <person name="Zagulski M."/>
            <person name="Dessen P."/>
            <person name="Betermier M."/>
            <person name="Weissenbach J."/>
            <person name="Scarpelli C."/>
            <person name="Schachter V."/>
            <person name="Sperling L."/>
            <person name="Meyer E."/>
            <person name="Cohen J."/>
            <person name="Wincker P."/>
        </authorList>
    </citation>
    <scope>NUCLEOTIDE SEQUENCE [LARGE SCALE GENOMIC DNA]</scope>
    <source>
        <strain evidence="1 2">Stock d4-2</strain>
    </source>
</reference>
<dbReference type="HOGENOM" id="CLU_1622176_0_0_1"/>
<organism evidence="1 2">
    <name type="scientific">Paramecium tetraurelia</name>
    <dbReference type="NCBI Taxonomy" id="5888"/>
    <lineage>
        <taxon>Eukaryota</taxon>
        <taxon>Sar</taxon>
        <taxon>Alveolata</taxon>
        <taxon>Ciliophora</taxon>
        <taxon>Intramacronucleata</taxon>
        <taxon>Oligohymenophorea</taxon>
        <taxon>Peniculida</taxon>
        <taxon>Parameciidae</taxon>
        <taxon>Paramecium</taxon>
    </lineage>
</organism>
<sequence length="164" mass="19325">MFNLFILNLHLLLKSYNFLLEIVVKLTYKEVFSFCISLVFYSLTQCSQIYSIGDWKQLLGVTILPILDDIFLNSSLKEVHGQSIIQVSNVFLIKFYYQLKCLCWLNGSGCVKPTFAVFFFALLVDEHFKYYSYYFIQLSSQYLNILSFISNQKIVIYDNQLFRC</sequence>
<evidence type="ECO:0008006" key="3">
    <source>
        <dbReference type="Google" id="ProtNLM"/>
    </source>
</evidence>
<gene>
    <name evidence="1" type="ORF">GSPATT00036261001</name>
</gene>
<keyword evidence="2" id="KW-1185">Reference proteome</keyword>
<dbReference type="GeneID" id="5020309"/>